<dbReference type="Proteomes" id="UP001217178">
    <property type="component" value="Unassembled WGS sequence"/>
</dbReference>
<reference evidence="1 2" key="1">
    <citation type="submission" date="2023-02" db="EMBL/GenBank/DDBJ databases">
        <title>Entomopathogenic bacteria.</title>
        <authorList>
            <person name="Machado R.A."/>
        </authorList>
    </citation>
    <scope>NUCLEOTIDE SEQUENCE [LARGE SCALE GENOMIC DNA]</scope>
    <source>
        <strain evidence="1 2">XENO-10</strain>
    </source>
</reference>
<dbReference type="EMBL" id="JAQRFI010000111">
    <property type="protein sequence ID" value="MDC9591622.1"/>
    <property type="molecule type" value="Genomic_DNA"/>
</dbReference>
<name>A0ABT5LKI8_9GAMM</name>
<comment type="caution">
    <text evidence="1">The sequence shown here is derived from an EMBL/GenBank/DDBJ whole genome shotgun (WGS) entry which is preliminary data.</text>
</comment>
<keyword evidence="2" id="KW-1185">Reference proteome</keyword>
<dbReference type="RefSeq" id="WP_273556833.1">
    <property type="nucleotide sequence ID" value="NZ_JAQRFI010000111.1"/>
</dbReference>
<evidence type="ECO:0000313" key="1">
    <source>
        <dbReference type="EMBL" id="MDC9591622.1"/>
    </source>
</evidence>
<sequence>MLSPIPYHYNKKAFPPYCFPSPFCAGYSIDVVGELVGVDGWKAPCEGLSMKLSLFPVPAGINHIIVIDYLINEIVSQ</sequence>
<gene>
    <name evidence="1" type="ORF">PSI23_20650</name>
</gene>
<protein>
    <submittedName>
        <fullName evidence="1">Uncharacterized protein</fullName>
    </submittedName>
</protein>
<evidence type="ECO:0000313" key="2">
    <source>
        <dbReference type="Proteomes" id="UP001217178"/>
    </source>
</evidence>
<organism evidence="1 2">
    <name type="scientific">Xenorhabdus yunnanensis</name>
    <dbReference type="NCBI Taxonomy" id="3025878"/>
    <lineage>
        <taxon>Bacteria</taxon>
        <taxon>Pseudomonadati</taxon>
        <taxon>Pseudomonadota</taxon>
        <taxon>Gammaproteobacteria</taxon>
        <taxon>Enterobacterales</taxon>
        <taxon>Morganellaceae</taxon>
        <taxon>Xenorhabdus</taxon>
    </lineage>
</organism>
<accession>A0ABT5LKI8</accession>
<proteinExistence type="predicted"/>